<evidence type="ECO:0000256" key="2">
    <source>
        <dbReference type="ARBA" id="ARBA00012790"/>
    </source>
</evidence>
<dbReference type="InterPro" id="IPR059000">
    <property type="entry name" value="ATPase_P-type_domA"/>
</dbReference>
<evidence type="ECO:0000256" key="1">
    <source>
        <dbReference type="ARBA" id="ARBA00004141"/>
    </source>
</evidence>
<feature type="transmembrane region" description="Helical" evidence="16">
    <location>
        <begin position="866"/>
        <end position="885"/>
    </location>
</feature>
<feature type="domain" description="Cation-transporting P-type ATPase N-terminal" evidence="17">
    <location>
        <begin position="1"/>
        <end position="61"/>
    </location>
</feature>
<evidence type="ECO:0000256" key="3">
    <source>
        <dbReference type="ARBA" id="ARBA00022448"/>
    </source>
</evidence>
<reference evidence="18 19" key="1">
    <citation type="submission" date="2018-03" db="EMBL/GenBank/DDBJ databases">
        <title>Genomic Encyclopedia of Archaeal and Bacterial Type Strains, Phase II (KMG-II): from individual species to whole genera.</title>
        <authorList>
            <person name="Goeker M."/>
        </authorList>
    </citation>
    <scope>NUCLEOTIDE SEQUENCE [LARGE SCALE GENOMIC DNA]</scope>
    <source>
        <strain evidence="18 19">DSM 28229</strain>
    </source>
</reference>
<dbReference type="Pfam" id="PF00122">
    <property type="entry name" value="E1-E2_ATPase"/>
    <property type="match status" value="1"/>
</dbReference>
<keyword evidence="4" id="KW-0109">Calcium transport</keyword>
<evidence type="ECO:0000256" key="4">
    <source>
        <dbReference type="ARBA" id="ARBA00022568"/>
    </source>
</evidence>
<dbReference type="AlphaFoldDB" id="A0A315Z679"/>
<dbReference type="SUPFAM" id="SSF81653">
    <property type="entry name" value="Calcium ATPase, transduction domain A"/>
    <property type="match status" value="1"/>
</dbReference>
<dbReference type="InterPro" id="IPR023299">
    <property type="entry name" value="ATPase_P-typ_cyto_dom_N"/>
</dbReference>
<evidence type="ECO:0000313" key="19">
    <source>
        <dbReference type="Proteomes" id="UP000245535"/>
    </source>
</evidence>
<name>A0A315Z679_SEDFL</name>
<evidence type="ECO:0000256" key="16">
    <source>
        <dbReference type="SAM" id="Phobius"/>
    </source>
</evidence>
<keyword evidence="14 16" id="KW-0472">Membrane</keyword>
<feature type="compositionally biased region" description="Polar residues" evidence="15">
    <location>
        <begin position="9"/>
        <end position="30"/>
    </location>
</feature>
<evidence type="ECO:0000256" key="13">
    <source>
        <dbReference type="ARBA" id="ARBA00023065"/>
    </source>
</evidence>
<evidence type="ECO:0000259" key="17">
    <source>
        <dbReference type="SMART" id="SM00831"/>
    </source>
</evidence>
<dbReference type="GO" id="GO:0005388">
    <property type="term" value="F:P-type calcium transporter activity"/>
    <property type="evidence" value="ECO:0007669"/>
    <property type="project" value="UniProtKB-EC"/>
</dbReference>
<dbReference type="SUPFAM" id="SSF81665">
    <property type="entry name" value="Calcium ATPase, transmembrane domain M"/>
    <property type="match status" value="1"/>
</dbReference>
<evidence type="ECO:0000256" key="5">
    <source>
        <dbReference type="ARBA" id="ARBA00022692"/>
    </source>
</evidence>
<evidence type="ECO:0000256" key="6">
    <source>
        <dbReference type="ARBA" id="ARBA00022723"/>
    </source>
</evidence>
<feature type="transmembrane region" description="Helical" evidence="16">
    <location>
        <begin position="284"/>
        <end position="310"/>
    </location>
</feature>
<organism evidence="18 19">
    <name type="scientific">Sediminitomix flava</name>
    <dbReference type="NCBI Taxonomy" id="379075"/>
    <lineage>
        <taxon>Bacteria</taxon>
        <taxon>Pseudomonadati</taxon>
        <taxon>Bacteroidota</taxon>
        <taxon>Cytophagia</taxon>
        <taxon>Cytophagales</taxon>
        <taxon>Flammeovirgaceae</taxon>
        <taxon>Sediminitomix</taxon>
    </lineage>
</organism>
<evidence type="ECO:0000256" key="8">
    <source>
        <dbReference type="ARBA" id="ARBA00022837"/>
    </source>
</evidence>
<dbReference type="InterPro" id="IPR018303">
    <property type="entry name" value="ATPase_P-typ_P_site"/>
</dbReference>
<keyword evidence="19" id="KW-1185">Reference proteome</keyword>
<dbReference type="InterPro" id="IPR006068">
    <property type="entry name" value="ATPase_P-typ_cation-transptr_C"/>
</dbReference>
<dbReference type="Proteomes" id="UP000245535">
    <property type="component" value="Unassembled WGS sequence"/>
</dbReference>
<keyword evidence="13" id="KW-0406">Ion transport</keyword>
<feature type="transmembrane region" description="Helical" evidence="16">
    <location>
        <begin position="801"/>
        <end position="822"/>
    </location>
</feature>
<keyword evidence="8" id="KW-0106">Calcium</keyword>
<dbReference type="SFLD" id="SFLDS00003">
    <property type="entry name" value="Haloacid_Dehalogenase"/>
    <property type="match status" value="1"/>
</dbReference>
<dbReference type="InterPro" id="IPR023214">
    <property type="entry name" value="HAD_sf"/>
</dbReference>
<dbReference type="InterPro" id="IPR006408">
    <property type="entry name" value="P-type_ATPase_IIB"/>
</dbReference>
<dbReference type="SUPFAM" id="SSF81660">
    <property type="entry name" value="Metal cation-transporting ATPase, ATP-binding domain N"/>
    <property type="match status" value="1"/>
</dbReference>
<evidence type="ECO:0000256" key="14">
    <source>
        <dbReference type="ARBA" id="ARBA00023136"/>
    </source>
</evidence>
<dbReference type="RefSeq" id="WP_109620950.1">
    <property type="nucleotide sequence ID" value="NZ_QGDO01000006.1"/>
</dbReference>
<dbReference type="InterPro" id="IPR023298">
    <property type="entry name" value="ATPase_P-typ_TM_dom_sf"/>
</dbReference>
<dbReference type="Gene3D" id="3.40.1110.10">
    <property type="entry name" value="Calcium-transporting ATPase, cytoplasmic domain N"/>
    <property type="match status" value="1"/>
</dbReference>
<feature type="transmembrane region" description="Helical" evidence="16">
    <location>
        <begin position="45"/>
        <end position="62"/>
    </location>
</feature>
<dbReference type="Pfam" id="PF00689">
    <property type="entry name" value="Cation_ATPase_C"/>
    <property type="match status" value="1"/>
</dbReference>
<dbReference type="GO" id="GO:0005524">
    <property type="term" value="F:ATP binding"/>
    <property type="evidence" value="ECO:0007669"/>
    <property type="project" value="UniProtKB-KW"/>
</dbReference>
<keyword evidence="9" id="KW-0067">ATP-binding</keyword>
<evidence type="ECO:0000256" key="12">
    <source>
        <dbReference type="ARBA" id="ARBA00022989"/>
    </source>
</evidence>
<accession>A0A315Z679</accession>
<keyword evidence="5 16" id="KW-0812">Transmembrane</keyword>
<feature type="transmembrane region" description="Helical" evidence="16">
    <location>
        <begin position="766"/>
        <end position="786"/>
    </location>
</feature>
<dbReference type="EMBL" id="QGDO01000006">
    <property type="protein sequence ID" value="PWJ39164.1"/>
    <property type="molecule type" value="Genomic_DNA"/>
</dbReference>
<feature type="transmembrane region" description="Helical" evidence="16">
    <location>
        <begin position="239"/>
        <end position="258"/>
    </location>
</feature>
<gene>
    <name evidence="18" type="ORF">BC781_10665</name>
</gene>
<dbReference type="InterPro" id="IPR001757">
    <property type="entry name" value="P_typ_ATPase"/>
</dbReference>
<dbReference type="InterPro" id="IPR036412">
    <property type="entry name" value="HAD-like_sf"/>
</dbReference>
<proteinExistence type="predicted"/>
<evidence type="ECO:0000313" key="18">
    <source>
        <dbReference type="EMBL" id="PWJ39164.1"/>
    </source>
</evidence>
<evidence type="ECO:0000256" key="9">
    <source>
        <dbReference type="ARBA" id="ARBA00022840"/>
    </source>
</evidence>
<evidence type="ECO:0000256" key="11">
    <source>
        <dbReference type="ARBA" id="ARBA00022967"/>
    </source>
</evidence>
<dbReference type="GO" id="GO:0016887">
    <property type="term" value="F:ATP hydrolysis activity"/>
    <property type="evidence" value="ECO:0007669"/>
    <property type="project" value="InterPro"/>
</dbReference>
<keyword evidence="11" id="KW-1278">Translocase</keyword>
<protein>
    <recommendedName>
        <fullName evidence="2">P-type Ca(2+) transporter</fullName>
        <ecNumber evidence="2">7.2.2.10</ecNumber>
    </recommendedName>
</protein>
<dbReference type="SFLD" id="SFLDG00002">
    <property type="entry name" value="C1.7:_P-type_atpase_like"/>
    <property type="match status" value="1"/>
</dbReference>
<dbReference type="EC" id="7.2.2.10" evidence="2"/>
<dbReference type="OrthoDB" id="1521937at2"/>
<keyword evidence="10" id="KW-0460">Magnesium</keyword>
<comment type="caution">
    <text evidence="18">The sequence shown here is derived from an EMBL/GenBank/DDBJ whole genome shotgun (WGS) entry which is preliminary data.</text>
</comment>
<dbReference type="PANTHER" id="PTHR24093">
    <property type="entry name" value="CATION TRANSPORTING ATPASE"/>
    <property type="match status" value="1"/>
</dbReference>
<keyword evidence="12 16" id="KW-1133">Transmembrane helix</keyword>
<evidence type="ECO:0000256" key="10">
    <source>
        <dbReference type="ARBA" id="ARBA00022842"/>
    </source>
</evidence>
<feature type="transmembrane region" description="Helical" evidence="16">
    <location>
        <begin position="716"/>
        <end position="736"/>
    </location>
</feature>
<keyword evidence="7" id="KW-0547">Nucleotide-binding</keyword>
<feature type="region of interest" description="Disordered" evidence="15">
    <location>
        <begin position="1"/>
        <end position="30"/>
    </location>
</feature>
<dbReference type="GO" id="GO:0046872">
    <property type="term" value="F:metal ion binding"/>
    <property type="evidence" value="ECO:0007669"/>
    <property type="project" value="UniProtKB-KW"/>
</dbReference>
<feature type="transmembrane region" description="Helical" evidence="16">
    <location>
        <begin position="834"/>
        <end position="854"/>
    </location>
</feature>
<dbReference type="PROSITE" id="PS00154">
    <property type="entry name" value="ATPASE_E1_E2"/>
    <property type="match status" value="1"/>
</dbReference>
<feature type="transmembrane region" description="Helical" evidence="16">
    <location>
        <begin position="68"/>
        <end position="86"/>
    </location>
</feature>
<dbReference type="InterPro" id="IPR004014">
    <property type="entry name" value="ATPase_P-typ_cation-transptr_N"/>
</dbReference>
<dbReference type="Pfam" id="PF00690">
    <property type="entry name" value="Cation_ATPase_N"/>
    <property type="match status" value="1"/>
</dbReference>
<keyword evidence="6" id="KW-0479">Metal-binding</keyword>
<dbReference type="PRINTS" id="PR00120">
    <property type="entry name" value="HATPASE"/>
</dbReference>
<keyword evidence="3" id="KW-0813">Transport</keyword>
<dbReference type="GO" id="GO:0005886">
    <property type="term" value="C:plasma membrane"/>
    <property type="evidence" value="ECO:0007669"/>
    <property type="project" value="TreeGrafter"/>
</dbReference>
<feature type="transmembrane region" description="Helical" evidence="16">
    <location>
        <begin position="689"/>
        <end position="710"/>
    </location>
</feature>
<dbReference type="SUPFAM" id="SSF56784">
    <property type="entry name" value="HAD-like"/>
    <property type="match status" value="1"/>
</dbReference>
<dbReference type="PRINTS" id="PR00119">
    <property type="entry name" value="CATATPASE"/>
</dbReference>
<dbReference type="Gene3D" id="3.40.50.1000">
    <property type="entry name" value="HAD superfamily/HAD-like"/>
    <property type="match status" value="1"/>
</dbReference>
<dbReference type="Gene3D" id="1.20.1110.10">
    <property type="entry name" value="Calcium-transporting ATPase, transmembrane domain"/>
    <property type="match status" value="1"/>
</dbReference>
<dbReference type="SFLD" id="SFLDF00027">
    <property type="entry name" value="p-type_atpase"/>
    <property type="match status" value="1"/>
</dbReference>
<evidence type="ECO:0000256" key="15">
    <source>
        <dbReference type="SAM" id="MobiDB-lite"/>
    </source>
</evidence>
<dbReference type="Pfam" id="PF13246">
    <property type="entry name" value="Cation_ATPase"/>
    <property type="match status" value="1"/>
</dbReference>
<dbReference type="Gene3D" id="2.70.150.10">
    <property type="entry name" value="Calcium-transporting ATPase, cytoplasmic transduction domain A"/>
    <property type="match status" value="1"/>
</dbReference>
<evidence type="ECO:0000256" key="7">
    <source>
        <dbReference type="ARBA" id="ARBA00022741"/>
    </source>
</evidence>
<dbReference type="InterPro" id="IPR008250">
    <property type="entry name" value="ATPase_P-typ_transduc_dom_A_sf"/>
</dbReference>
<dbReference type="SMART" id="SM00831">
    <property type="entry name" value="Cation_ATPase_N"/>
    <property type="match status" value="1"/>
</dbReference>
<comment type="subcellular location">
    <subcellularLocation>
        <location evidence="1">Membrane</location>
        <topology evidence="1">Multi-pass membrane protein</topology>
    </subcellularLocation>
</comment>
<dbReference type="NCBIfam" id="TIGR01517">
    <property type="entry name" value="ATPase-IIB_Ca"/>
    <property type="match status" value="1"/>
</dbReference>
<dbReference type="NCBIfam" id="TIGR01494">
    <property type="entry name" value="ATPase_P-type"/>
    <property type="match status" value="2"/>
</dbReference>
<sequence length="891" mass="98559">MHYKIKGLSNDQVNTSRNTHGSNELTPPQSETFGDKLIQNFKDPIIIILLVALGAMIVLSLYELTEWYEALAIGLAVLLSTLVSTYSEYSNESSFQELQREASKINNNVIRDGNVQAVPVGEIVKGDYVLLQAGDKIPADGYLVDGRIKINQASLTGESEALERTPIPEERIALERDFSDPNSVFRGALVEEGEAIMLVENVGDHTFYGKLAKELGESEQRLSPLQVKLKELAKLISNIGYRVAVLIAVVFFANKAIFANGFDPDLISQYFQNTDVVIKDLMDAIVLSIIIVVAAVPEGLPMMVAIVLSLNMKKMLKEKVLVRKLLSIETAGSLNILFSDKTGTITKGKLEVTQFLSPDGNSYHDFFKIPEKLKEYCEFTIQENATAHIDPSGEIIGGNVSEKALLAYISRSVLEKESKVSTQTINQIQFNSTIKFSATQVQSAETIFDGLGKEITLIKGAPEAIFDHCNSYFNAEGKKVSFDNKEAFSQHLDELADQGIRVIALAVSEESIDPIEKKMPSNTSLVGVLGIRDEIRVQSKSAIREVQEAGVQVVMMTGDRKGTAQAIAKETNLLQSEDDIVITSADLNKMSDEEVKGILPRLRVIARALPTDKSRMVRISKSIGKVIGMTGDGVNDSAALKKSDVGFAMGSGSEVAKEAGGIVILDDNFLSIGNAIRYGRTIFRSIRKFVTFQLTVNVAAVSTAFLGPLIGVDFPLTIIQLLWINMIMDTLAAIAFGGEPALHRYMNEPPIDREEHILTKNMRTSILSSGIYITLFSILFLTVPFFKELFLRDGVFNEKVFLTAFFNIFIFLILFNAFNVRTERRNLFEHLKENLMFFQVMLGIAVLQIVFTYIGGSILRTVPLNLKEWGLVFGFAFSIIPIDMIRKSIMK</sequence>
<dbReference type="InterPro" id="IPR044492">
    <property type="entry name" value="P_typ_ATPase_HD_dom"/>
</dbReference>
<dbReference type="PANTHER" id="PTHR24093:SF477">
    <property type="entry name" value="CALCIUM-TRANSPORTING ATPASE"/>
    <property type="match status" value="1"/>
</dbReference>